<dbReference type="InterPro" id="IPR051122">
    <property type="entry name" value="SDR_DHRS6-like"/>
</dbReference>
<evidence type="ECO:0000313" key="4">
    <source>
        <dbReference type="Proteomes" id="UP000274139"/>
    </source>
</evidence>
<proteinExistence type="inferred from homology"/>
<dbReference type="EMBL" id="RFAR01000023">
    <property type="protein sequence ID" value="RMC99662.1"/>
    <property type="molecule type" value="Genomic_DNA"/>
</dbReference>
<dbReference type="PANTHER" id="PTHR43477">
    <property type="entry name" value="DIHYDROANTICAPSIN 7-DEHYDROGENASE"/>
    <property type="match status" value="1"/>
</dbReference>
<evidence type="ECO:0000256" key="1">
    <source>
        <dbReference type="ARBA" id="ARBA00006484"/>
    </source>
</evidence>
<organism evidence="3 4">
    <name type="scientific">Aquitalea palustris</name>
    <dbReference type="NCBI Taxonomy" id="2480983"/>
    <lineage>
        <taxon>Bacteria</taxon>
        <taxon>Pseudomonadati</taxon>
        <taxon>Pseudomonadota</taxon>
        <taxon>Betaproteobacteria</taxon>
        <taxon>Neisseriales</taxon>
        <taxon>Chromobacteriaceae</taxon>
        <taxon>Aquitalea</taxon>
    </lineage>
</organism>
<dbReference type="PANTHER" id="PTHR43477:SF1">
    <property type="entry name" value="DIHYDROANTICAPSIN 7-DEHYDROGENASE"/>
    <property type="match status" value="1"/>
</dbReference>
<dbReference type="Gene3D" id="3.40.50.720">
    <property type="entry name" value="NAD(P)-binding Rossmann-like Domain"/>
    <property type="match status" value="1"/>
</dbReference>
<dbReference type="SUPFAM" id="SSF51735">
    <property type="entry name" value="NAD(P)-binding Rossmann-fold domains"/>
    <property type="match status" value="1"/>
</dbReference>
<accession>A0A454JK76</accession>
<dbReference type="Proteomes" id="UP000274139">
    <property type="component" value="Unassembled WGS sequence"/>
</dbReference>
<protein>
    <submittedName>
        <fullName evidence="3">Short chain dehydrogenase</fullName>
    </submittedName>
</protein>
<dbReference type="GO" id="GO:0016491">
    <property type="term" value="F:oxidoreductase activity"/>
    <property type="evidence" value="ECO:0007669"/>
    <property type="project" value="UniProtKB-KW"/>
</dbReference>
<keyword evidence="4" id="KW-1185">Reference proteome</keyword>
<dbReference type="Pfam" id="PF13561">
    <property type="entry name" value="adh_short_C2"/>
    <property type="match status" value="1"/>
</dbReference>
<evidence type="ECO:0000256" key="2">
    <source>
        <dbReference type="ARBA" id="ARBA00023002"/>
    </source>
</evidence>
<sequence>MKGKTMKVLVIGGRGVIGSAVVALLSATHQVLVGGRSSGDVAVDMTDPASIEAMYQAHPDLDAVVVTAGHVPFKPLSQLSEADWQDGLNDKLMGQVRLVQSGARHLKAGAVFVLTSGLLEREHIRGGSCASLVNAGLAAFVRSAAQELWGQARVNLVSPGPVAGDERGAEAFAGFMSISSEQIAQSYLRALSQPLSGKVLEVFAEVTR</sequence>
<keyword evidence="2" id="KW-0560">Oxidoreductase</keyword>
<comment type="caution">
    <text evidence="3">The sequence shown here is derived from an EMBL/GenBank/DDBJ whole genome shotgun (WGS) entry which is preliminary data.</text>
</comment>
<reference evidence="3 4" key="1">
    <citation type="submission" date="2018-10" db="EMBL/GenBank/DDBJ databases">
        <title>Draft genome sequence of Aquitalea MWU14-2217 isolated from a wild cranberry bog in Provincetown, Massachusetts.</title>
        <authorList>
            <person name="Ebadzadsahrai G."/>
            <person name="Soby S."/>
        </authorList>
    </citation>
    <scope>NUCLEOTIDE SEQUENCE [LARGE SCALE GENOMIC DNA]</scope>
    <source>
        <strain evidence="3 4">MWU14-2217</strain>
    </source>
</reference>
<dbReference type="InterPro" id="IPR036291">
    <property type="entry name" value="NAD(P)-bd_dom_sf"/>
</dbReference>
<name>A0A454JK76_9NEIS</name>
<dbReference type="NCBIfam" id="NF005754">
    <property type="entry name" value="PRK07578.1"/>
    <property type="match status" value="1"/>
</dbReference>
<evidence type="ECO:0000313" key="3">
    <source>
        <dbReference type="EMBL" id="RMC99662.1"/>
    </source>
</evidence>
<comment type="similarity">
    <text evidence="1">Belongs to the short-chain dehydrogenases/reductases (SDR) family.</text>
</comment>
<gene>
    <name evidence="3" type="ORF">EAY64_06955</name>
</gene>
<dbReference type="CDD" id="cd11731">
    <property type="entry name" value="Lin1944_like_SDR_c"/>
    <property type="match status" value="1"/>
</dbReference>
<dbReference type="AlphaFoldDB" id="A0A454JK76"/>
<dbReference type="PRINTS" id="PR00081">
    <property type="entry name" value="GDHRDH"/>
</dbReference>
<dbReference type="InterPro" id="IPR002347">
    <property type="entry name" value="SDR_fam"/>
</dbReference>